<keyword evidence="6 7" id="KW-0333">Golgi apparatus</keyword>
<dbReference type="PANTHER" id="PTHR20902:SF0">
    <property type="entry name" value="TRAFFICKING PROTEIN PARTICLE COMPLEX SUBUNIT 5"/>
    <property type="match status" value="1"/>
</dbReference>
<name>A0A8J5XMU8_DIALT</name>
<organism evidence="8 9">
    <name type="scientific">Diacronema lutheri</name>
    <name type="common">Unicellular marine alga</name>
    <name type="synonym">Monochrysis lutheri</name>
    <dbReference type="NCBI Taxonomy" id="2081491"/>
    <lineage>
        <taxon>Eukaryota</taxon>
        <taxon>Haptista</taxon>
        <taxon>Haptophyta</taxon>
        <taxon>Pavlovophyceae</taxon>
        <taxon>Pavlovales</taxon>
        <taxon>Pavlovaceae</taxon>
        <taxon>Diacronema</taxon>
    </lineage>
</organism>
<dbReference type="Proteomes" id="UP000751190">
    <property type="component" value="Unassembled WGS sequence"/>
</dbReference>
<dbReference type="InterPro" id="IPR024096">
    <property type="entry name" value="NO_sig/Golgi_transp_ligand-bd"/>
</dbReference>
<evidence type="ECO:0000256" key="7">
    <source>
        <dbReference type="PIRNR" id="PIRNR017479"/>
    </source>
</evidence>
<evidence type="ECO:0000256" key="6">
    <source>
        <dbReference type="ARBA" id="ARBA00023034"/>
    </source>
</evidence>
<dbReference type="OrthoDB" id="10254842at2759"/>
<dbReference type="GO" id="GO:0006888">
    <property type="term" value="P:endoplasmic reticulum to Golgi vesicle-mediated transport"/>
    <property type="evidence" value="ECO:0007669"/>
    <property type="project" value="TreeGrafter"/>
</dbReference>
<dbReference type="InterPro" id="IPR016696">
    <property type="entry name" value="TRAPP-I_su5"/>
</dbReference>
<dbReference type="AlphaFoldDB" id="A0A8J5XMU8"/>
<gene>
    <name evidence="8" type="ORF">KFE25_004925</name>
</gene>
<comment type="similarity">
    <text evidence="2 7">Belongs to the TRAPP small subunits family. BET3 subfamily.</text>
</comment>
<evidence type="ECO:0000256" key="3">
    <source>
        <dbReference type="ARBA" id="ARBA00022448"/>
    </source>
</evidence>
<reference evidence="8" key="1">
    <citation type="submission" date="2021-05" db="EMBL/GenBank/DDBJ databases">
        <title>The genome of the haptophyte Pavlova lutheri (Diacronema luteri, Pavlovales) - a model for lipid biosynthesis in eukaryotic algae.</title>
        <authorList>
            <person name="Hulatt C.J."/>
            <person name="Posewitz M.C."/>
        </authorList>
    </citation>
    <scope>NUCLEOTIDE SEQUENCE</scope>
    <source>
        <strain evidence="8">NIVA-4/92</strain>
    </source>
</reference>
<dbReference type="GO" id="GO:1990071">
    <property type="term" value="C:TRAPPII protein complex"/>
    <property type="evidence" value="ECO:0007669"/>
    <property type="project" value="TreeGrafter"/>
</dbReference>
<keyword evidence="9" id="KW-1185">Reference proteome</keyword>
<evidence type="ECO:0000313" key="9">
    <source>
        <dbReference type="Proteomes" id="UP000751190"/>
    </source>
</evidence>
<evidence type="ECO:0000313" key="8">
    <source>
        <dbReference type="EMBL" id="KAG8463414.1"/>
    </source>
</evidence>
<dbReference type="PIRSF" id="PIRSF017479">
    <property type="entry name" value="TRAPP_I_complex_Trs31"/>
    <property type="match status" value="1"/>
</dbReference>
<comment type="caution">
    <text evidence="8">The sequence shown here is derived from an EMBL/GenBank/DDBJ whole genome shotgun (WGS) entry which is preliminary data.</text>
</comment>
<accession>A0A8J5XMU8</accession>
<comment type="subunit">
    <text evidence="7">Part of the multisubunit TRAPP (transport protein particle) complex.</text>
</comment>
<dbReference type="InterPro" id="IPR007194">
    <property type="entry name" value="TRAPP_component"/>
</dbReference>
<dbReference type="FunFam" id="3.30.1380.20:FF:000002">
    <property type="entry name" value="Trafficking protein particle complex subunit"/>
    <property type="match status" value="1"/>
</dbReference>
<keyword evidence="5 7" id="KW-0931">ER-Golgi transport</keyword>
<dbReference type="PANTHER" id="PTHR20902">
    <property type="entry name" value="41-2 PROTEIN ANTIGEN-RELATED"/>
    <property type="match status" value="1"/>
</dbReference>
<sequence length="194" mass="21109">MAGLRTRKLNIVDRALGKGRQEVVSQSAFAHLFSEFVQYSQARSITASELERRLEDAGVGIGVRILELASLRDGKTRRETRMLGILQYVHTTIWKALFGKSADALEKVVENEDEFMISEQEPLVNQYISVPAHLPNLNCAAFAAGIIRGALESAGFPAAVQAHTVAADAGGSRTVFLIKFAPEVLARERSLASA</sequence>
<proteinExistence type="inferred from homology"/>
<dbReference type="GO" id="GO:1990072">
    <property type="term" value="C:TRAPPIII protein complex"/>
    <property type="evidence" value="ECO:0007669"/>
    <property type="project" value="TreeGrafter"/>
</dbReference>
<keyword evidence="3 7" id="KW-0813">Transport</keyword>
<dbReference type="OMA" id="YMVKFDD"/>
<keyword evidence="4 7" id="KW-0256">Endoplasmic reticulum</keyword>
<evidence type="ECO:0000256" key="4">
    <source>
        <dbReference type="ARBA" id="ARBA00022824"/>
    </source>
</evidence>
<dbReference type="Gene3D" id="3.30.1380.20">
    <property type="entry name" value="Trafficking protein particle complex subunit 3"/>
    <property type="match status" value="1"/>
</dbReference>
<comment type="subcellular location">
    <subcellularLocation>
        <location evidence="1">Endoplasmic reticulum</location>
    </subcellularLocation>
    <subcellularLocation>
        <location evidence="7">Golgi apparatus</location>
        <location evidence="7">cis-Golgi network</location>
    </subcellularLocation>
</comment>
<dbReference type="GO" id="GO:0005783">
    <property type="term" value="C:endoplasmic reticulum"/>
    <property type="evidence" value="ECO:0007669"/>
    <property type="project" value="UniProtKB-SubCell"/>
</dbReference>
<evidence type="ECO:0000256" key="1">
    <source>
        <dbReference type="ARBA" id="ARBA00004240"/>
    </source>
</evidence>
<dbReference type="CDD" id="cd14943">
    <property type="entry name" value="TRAPPC5_Trs31"/>
    <property type="match status" value="1"/>
</dbReference>
<dbReference type="EMBL" id="JAGTXO010000016">
    <property type="protein sequence ID" value="KAG8463414.1"/>
    <property type="molecule type" value="Genomic_DNA"/>
</dbReference>
<dbReference type="Pfam" id="PF04051">
    <property type="entry name" value="TRAPP"/>
    <property type="match status" value="1"/>
</dbReference>
<protein>
    <recommendedName>
        <fullName evidence="7">Trafficking protein particle complex subunit</fullName>
    </recommendedName>
</protein>
<evidence type="ECO:0000256" key="5">
    <source>
        <dbReference type="ARBA" id="ARBA00022892"/>
    </source>
</evidence>
<dbReference type="SUPFAM" id="SSF111126">
    <property type="entry name" value="Ligand-binding domain in the NO signalling and Golgi transport"/>
    <property type="match status" value="1"/>
</dbReference>
<dbReference type="GO" id="GO:1990070">
    <property type="term" value="C:TRAPPI protein complex"/>
    <property type="evidence" value="ECO:0007669"/>
    <property type="project" value="TreeGrafter"/>
</dbReference>
<evidence type="ECO:0000256" key="2">
    <source>
        <dbReference type="ARBA" id="ARBA00006218"/>
    </source>
</evidence>